<evidence type="ECO:0000259" key="2">
    <source>
        <dbReference type="Pfam" id="PF07883"/>
    </source>
</evidence>
<dbReference type="RefSeq" id="WP_078490500.1">
    <property type="nucleotide sequence ID" value="NZ_AZSP01000126.1"/>
</dbReference>
<organism evidence="3 4">
    <name type="scientific">Streptomyces scopuliridis RB72</name>
    <dbReference type="NCBI Taxonomy" id="1440053"/>
    <lineage>
        <taxon>Bacteria</taxon>
        <taxon>Bacillati</taxon>
        <taxon>Actinomycetota</taxon>
        <taxon>Actinomycetes</taxon>
        <taxon>Kitasatosporales</taxon>
        <taxon>Streptomycetaceae</taxon>
        <taxon>Streptomyces</taxon>
    </lineage>
</organism>
<proteinExistence type="predicted"/>
<protein>
    <submittedName>
        <fullName evidence="3">Cupin</fullName>
    </submittedName>
</protein>
<feature type="region of interest" description="Disordered" evidence="1">
    <location>
        <begin position="39"/>
        <end position="64"/>
    </location>
</feature>
<dbReference type="EMBL" id="AZSP01000126">
    <property type="protein sequence ID" value="PVE11801.1"/>
    <property type="molecule type" value="Genomic_DNA"/>
</dbReference>
<dbReference type="PANTHER" id="PTHR43698:SF1">
    <property type="entry name" value="BLL4564 PROTEIN"/>
    <property type="match status" value="1"/>
</dbReference>
<dbReference type="OrthoDB" id="9802489at2"/>
<dbReference type="Proteomes" id="UP000245992">
    <property type="component" value="Unassembled WGS sequence"/>
</dbReference>
<dbReference type="InterPro" id="IPR013096">
    <property type="entry name" value="Cupin_2"/>
</dbReference>
<dbReference type="InterPro" id="IPR014710">
    <property type="entry name" value="RmlC-like_jellyroll"/>
</dbReference>
<sequence length="180" mass="19534">MSALSSNWDRRSVLRASAGVSVPAALTGLTFSGHSAYAGEAGSGARPTTEKLPKQPSAKGPAERFTGDVWVDNITAGVELSRLRASMVRFSPCARTAWHRHVLGQTLHVTEGIGLVRARGGKLIVMRPGDTIYTPPGEWHWHGATREHFMIHLAMVDTDGEGDGATEWGDLVTDEEYDRR</sequence>
<feature type="domain" description="Cupin type-2" evidence="2">
    <location>
        <begin position="87"/>
        <end position="146"/>
    </location>
</feature>
<dbReference type="PROSITE" id="PS51318">
    <property type="entry name" value="TAT"/>
    <property type="match status" value="1"/>
</dbReference>
<dbReference type="AlphaFoldDB" id="A0A2T7T9N6"/>
<dbReference type="CDD" id="cd02233">
    <property type="entry name" value="cupin_HNL-like"/>
    <property type="match status" value="1"/>
</dbReference>
<dbReference type="InterPro" id="IPR006311">
    <property type="entry name" value="TAT_signal"/>
</dbReference>
<comment type="caution">
    <text evidence="3">The sequence shown here is derived from an EMBL/GenBank/DDBJ whole genome shotgun (WGS) entry which is preliminary data.</text>
</comment>
<dbReference type="Pfam" id="PF07883">
    <property type="entry name" value="Cupin_2"/>
    <property type="match status" value="1"/>
</dbReference>
<dbReference type="STRING" id="1440053.GCA_000718095_01254"/>
<name>A0A2T7T9N6_9ACTN</name>
<dbReference type="Gene3D" id="2.60.120.10">
    <property type="entry name" value="Jelly Rolls"/>
    <property type="match status" value="1"/>
</dbReference>
<evidence type="ECO:0000256" key="1">
    <source>
        <dbReference type="SAM" id="MobiDB-lite"/>
    </source>
</evidence>
<evidence type="ECO:0000313" key="4">
    <source>
        <dbReference type="Proteomes" id="UP000245992"/>
    </source>
</evidence>
<dbReference type="PANTHER" id="PTHR43698">
    <property type="entry name" value="RIBD C-TERMINAL DOMAIN CONTAINING PROTEIN"/>
    <property type="match status" value="1"/>
</dbReference>
<reference evidence="3 4" key="1">
    <citation type="submission" date="2013-12" db="EMBL/GenBank/DDBJ databases">
        <title>Annotated genome of Streptomyces scopuliridis.</title>
        <authorList>
            <person name="Olson J.B."/>
        </authorList>
    </citation>
    <scope>NUCLEOTIDE SEQUENCE [LARGE SCALE GENOMIC DNA]</scope>
    <source>
        <strain evidence="3 4">RB72</strain>
    </source>
</reference>
<dbReference type="InterPro" id="IPR047263">
    <property type="entry name" value="HNL-like_cupin"/>
</dbReference>
<gene>
    <name evidence="3" type="ORF">Y717_00195</name>
</gene>
<dbReference type="InterPro" id="IPR011051">
    <property type="entry name" value="RmlC_Cupin_sf"/>
</dbReference>
<dbReference type="SUPFAM" id="SSF51182">
    <property type="entry name" value="RmlC-like cupins"/>
    <property type="match status" value="1"/>
</dbReference>
<accession>A0A2T7T9N6</accession>
<keyword evidence="4" id="KW-1185">Reference proteome</keyword>
<evidence type="ECO:0000313" key="3">
    <source>
        <dbReference type="EMBL" id="PVE11801.1"/>
    </source>
</evidence>